<dbReference type="EMBL" id="FO082053">
    <property type="protein sequence ID" value="CCE80399.1"/>
    <property type="molecule type" value="Genomic_DNA"/>
</dbReference>
<evidence type="ECO:0000313" key="4">
    <source>
        <dbReference type="Proteomes" id="UP000005222"/>
    </source>
</evidence>
<name>G8YJA4_PICSO</name>
<reference evidence="2" key="1">
    <citation type="submission" date="2011-10" db="EMBL/GenBank/DDBJ databases">
        <authorList>
            <person name="Genoscope - CEA"/>
        </authorList>
    </citation>
    <scope>NUCLEOTIDE SEQUENCE</scope>
</reference>
<dbReference type="AlphaFoldDB" id="G8YJA4"/>
<evidence type="ECO:0000313" key="3">
    <source>
        <dbReference type="EMBL" id="CCE81164.1"/>
    </source>
</evidence>
<dbReference type="OrthoDB" id="4085221at2759"/>
<dbReference type="HOGENOM" id="CLU_2222935_0_0_1"/>
<dbReference type="Proteomes" id="UP000005222">
    <property type="component" value="Chromosome H"/>
</dbReference>
<dbReference type="eggNOG" id="ENOG502RMHN">
    <property type="taxonomic scope" value="Eukaryota"/>
</dbReference>
<feature type="region of interest" description="Disordered" evidence="1">
    <location>
        <begin position="66"/>
        <end position="95"/>
    </location>
</feature>
<evidence type="ECO:0000256" key="1">
    <source>
        <dbReference type="SAM" id="MobiDB-lite"/>
    </source>
</evidence>
<accession>G8YJA4</accession>
<sequence length="95" mass="10546">MSAAKSFIRISSFKTASRCWIPTQTANASKMRYFSSRQRCVNMNNLHESNIISNDDILAGSSLSEEKRNASEYEPFEPIVSSSEDIHTAGPVTKA</sequence>
<dbReference type="Proteomes" id="UP000005222">
    <property type="component" value="Chromosome G"/>
</dbReference>
<reference evidence="4" key="2">
    <citation type="journal article" date="2012" name="G3 (Bethesda)">
        <title>Pichia sorbitophila, an interspecies yeast hybrid reveals early steps of genome resolution following polyploidization.</title>
        <authorList>
            <person name="Leh Louis V."/>
            <person name="Despons L."/>
            <person name="Friedrich A."/>
            <person name="Martin T."/>
            <person name="Durrens P."/>
            <person name="Casaregola S."/>
            <person name="Neuveglise C."/>
            <person name="Fairhead C."/>
            <person name="Marck C."/>
            <person name="Cruz J.A."/>
            <person name="Straub M.L."/>
            <person name="Kugler V."/>
            <person name="Sacerdot C."/>
            <person name="Uzunov Z."/>
            <person name="Thierry A."/>
            <person name="Weiss S."/>
            <person name="Bleykasten C."/>
            <person name="De Montigny J."/>
            <person name="Jacques N."/>
            <person name="Jung P."/>
            <person name="Lemaire M."/>
            <person name="Mallet S."/>
            <person name="Morel G."/>
            <person name="Richard G.F."/>
            <person name="Sarkar A."/>
            <person name="Savel G."/>
            <person name="Schacherer J."/>
            <person name="Seret M.L."/>
            <person name="Talla E."/>
            <person name="Samson G."/>
            <person name="Jubin C."/>
            <person name="Poulain J."/>
            <person name="Vacherie B."/>
            <person name="Barbe V."/>
            <person name="Pelletier E."/>
            <person name="Sherman D.J."/>
            <person name="Westhof E."/>
            <person name="Weissenbach J."/>
            <person name="Baret P.V."/>
            <person name="Wincker P."/>
            <person name="Gaillardin C."/>
            <person name="Dujon B."/>
            <person name="Souciet J.L."/>
        </authorList>
    </citation>
    <scope>NUCLEOTIDE SEQUENCE [LARGE SCALE GENOMIC DNA]</scope>
    <source>
        <strain evidence="4">ATCC MYA-4447 / BCRC 22081 / CBS 7064 / NBRC 10061 / NRRL Y-12695</strain>
    </source>
</reference>
<protein>
    <submittedName>
        <fullName evidence="2">Piso0_003515 protein</fullName>
    </submittedName>
</protein>
<gene>
    <name evidence="2" type="primary">Piso0_003515</name>
    <name evidence="2" type="ORF">GNLVRS01_PISO0G14020g</name>
    <name evidence="3" type="ORF">GNLVRS01_PISO0H14021g</name>
</gene>
<dbReference type="InParanoid" id="G8YJA4"/>
<dbReference type="OMA" id="ARCWVPV"/>
<dbReference type="EMBL" id="FO082052">
    <property type="protein sequence ID" value="CCE81164.1"/>
    <property type="molecule type" value="Genomic_DNA"/>
</dbReference>
<evidence type="ECO:0000313" key="2">
    <source>
        <dbReference type="EMBL" id="CCE80399.1"/>
    </source>
</evidence>
<organism evidence="2 4">
    <name type="scientific">Pichia sorbitophila (strain ATCC MYA-4447 / BCRC 22081 / CBS 7064 / NBRC 10061 / NRRL Y-12695)</name>
    <name type="common">Hybrid yeast</name>
    <dbReference type="NCBI Taxonomy" id="559304"/>
    <lineage>
        <taxon>Eukaryota</taxon>
        <taxon>Fungi</taxon>
        <taxon>Dikarya</taxon>
        <taxon>Ascomycota</taxon>
        <taxon>Saccharomycotina</taxon>
        <taxon>Pichiomycetes</taxon>
        <taxon>Debaryomycetaceae</taxon>
        <taxon>Millerozyma</taxon>
    </lineage>
</organism>
<proteinExistence type="predicted"/>
<keyword evidence="4" id="KW-1185">Reference proteome</keyword>